<dbReference type="EMBL" id="JH711582">
    <property type="protein sequence ID" value="EIW78735.1"/>
    <property type="molecule type" value="Genomic_DNA"/>
</dbReference>
<dbReference type="OMA" id="AFMITAN"/>
<dbReference type="KEGG" id="cput:CONPUDRAFT_18585"/>
<comment type="caution">
    <text evidence="2">The sequence shown here is derived from an EMBL/GenBank/DDBJ whole genome shotgun (WGS) entry which is preliminary data.</text>
</comment>
<gene>
    <name evidence="2" type="ORF">CONPUDRAFT_18585</name>
</gene>
<evidence type="ECO:0000313" key="3">
    <source>
        <dbReference type="Proteomes" id="UP000053558"/>
    </source>
</evidence>
<accession>A0A5M3MJC8</accession>
<dbReference type="OrthoDB" id="2423954at2759"/>
<evidence type="ECO:0000259" key="1">
    <source>
        <dbReference type="Pfam" id="PF04937"/>
    </source>
</evidence>
<dbReference type="AlphaFoldDB" id="A0A5M3MJC8"/>
<dbReference type="InterPro" id="IPR007021">
    <property type="entry name" value="DUF659"/>
</dbReference>
<dbReference type="Proteomes" id="UP000053558">
    <property type="component" value="Unassembled WGS sequence"/>
</dbReference>
<organism evidence="2 3">
    <name type="scientific">Coniophora puteana (strain RWD-64-598)</name>
    <name type="common">Brown rot fungus</name>
    <dbReference type="NCBI Taxonomy" id="741705"/>
    <lineage>
        <taxon>Eukaryota</taxon>
        <taxon>Fungi</taxon>
        <taxon>Dikarya</taxon>
        <taxon>Basidiomycota</taxon>
        <taxon>Agaricomycotina</taxon>
        <taxon>Agaricomycetes</taxon>
        <taxon>Agaricomycetidae</taxon>
        <taxon>Boletales</taxon>
        <taxon>Coniophorineae</taxon>
        <taxon>Coniophoraceae</taxon>
        <taxon>Coniophora</taxon>
    </lineage>
</organism>
<feature type="domain" description="DUF659" evidence="1">
    <location>
        <begin position="48"/>
        <end position="147"/>
    </location>
</feature>
<reference evidence="3" key="1">
    <citation type="journal article" date="2012" name="Science">
        <title>The Paleozoic origin of enzymatic lignin decomposition reconstructed from 31 fungal genomes.</title>
        <authorList>
            <person name="Floudas D."/>
            <person name="Binder M."/>
            <person name="Riley R."/>
            <person name="Barry K."/>
            <person name="Blanchette R.A."/>
            <person name="Henrissat B."/>
            <person name="Martinez A.T."/>
            <person name="Otillar R."/>
            <person name="Spatafora J.W."/>
            <person name="Yadav J.S."/>
            <person name="Aerts A."/>
            <person name="Benoit I."/>
            <person name="Boyd A."/>
            <person name="Carlson A."/>
            <person name="Copeland A."/>
            <person name="Coutinho P.M."/>
            <person name="de Vries R.P."/>
            <person name="Ferreira P."/>
            <person name="Findley K."/>
            <person name="Foster B."/>
            <person name="Gaskell J."/>
            <person name="Glotzer D."/>
            <person name="Gorecki P."/>
            <person name="Heitman J."/>
            <person name="Hesse C."/>
            <person name="Hori C."/>
            <person name="Igarashi K."/>
            <person name="Jurgens J.A."/>
            <person name="Kallen N."/>
            <person name="Kersten P."/>
            <person name="Kohler A."/>
            <person name="Kuees U."/>
            <person name="Kumar T.K.A."/>
            <person name="Kuo A."/>
            <person name="LaButti K."/>
            <person name="Larrondo L.F."/>
            <person name="Lindquist E."/>
            <person name="Ling A."/>
            <person name="Lombard V."/>
            <person name="Lucas S."/>
            <person name="Lundell T."/>
            <person name="Martin R."/>
            <person name="McLaughlin D.J."/>
            <person name="Morgenstern I."/>
            <person name="Morin E."/>
            <person name="Murat C."/>
            <person name="Nagy L.G."/>
            <person name="Nolan M."/>
            <person name="Ohm R.A."/>
            <person name="Patyshakuliyeva A."/>
            <person name="Rokas A."/>
            <person name="Ruiz-Duenas F.J."/>
            <person name="Sabat G."/>
            <person name="Salamov A."/>
            <person name="Samejima M."/>
            <person name="Schmutz J."/>
            <person name="Slot J.C."/>
            <person name="St John F."/>
            <person name="Stenlid J."/>
            <person name="Sun H."/>
            <person name="Sun S."/>
            <person name="Syed K."/>
            <person name="Tsang A."/>
            <person name="Wiebenga A."/>
            <person name="Young D."/>
            <person name="Pisabarro A."/>
            <person name="Eastwood D.C."/>
            <person name="Martin F."/>
            <person name="Cullen D."/>
            <person name="Grigoriev I.V."/>
            <person name="Hibbett D.S."/>
        </authorList>
    </citation>
    <scope>NUCLEOTIDE SEQUENCE [LARGE SCALE GENOMIC DNA]</scope>
    <source>
        <strain evidence="3">RWD-64-598 SS2</strain>
    </source>
</reference>
<protein>
    <recommendedName>
        <fullName evidence="1">DUF659 domain-containing protein</fullName>
    </recommendedName>
</protein>
<sequence length="149" mass="16716">WSKALQQAFEKHLARLTASANFLLSWVDNPEWHAFCHDFIPAAKVPSQYTMARHLIPQAVSELRTAVKQAVKGHESTLQADGWTGINNHHLLAFMITTQTKIHTVNVYDVSKERKTANKLLEKLEEVIKNVNDSWGSKVIAVVTDASGE</sequence>
<proteinExistence type="predicted"/>
<evidence type="ECO:0000313" key="2">
    <source>
        <dbReference type="EMBL" id="EIW78735.1"/>
    </source>
</evidence>
<dbReference type="RefSeq" id="XP_007771073.1">
    <property type="nucleotide sequence ID" value="XM_007772883.1"/>
</dbReference>
<dbReference type="GeneID" id="19206495"/>
<name>A0A5M3MJC8_CONPW</name>
<keyword evidence="3" id="KW-1185">Reference proteome</keyword>
<dbReference type="Pfam" id="PF04937">
    <property type="entry name" value="DUF659"/>
    <property type="match status" value="1"/>
</dbReference>
<feature type="non-terminal residue" evidence="2">
    <location>
        <position position="1"/>
    </location>
</feature>
<feature type="non-terminal residue" evidence="2">
    <location>
        <position position="149"/>
    </location>
</feature>